<accession>A0A163WLH7</accession>
<keyword evidence="1" id="KW-0812">Transmembrane</keyword>
<proteinExistence type="predicted"/>
<keyword evidence="1" id="KW-0472">Membrane</keyword>
<organism evidence="2 3">
    <name type="scientific">Myroides marinus</name>
    <dbReference type="NCBI Taxonomy" id="703342"/>
    <lineage>
        <taxon>Bacteria</taxon>
        <taxon>Pseudomonadati</taxon>
        <taxon>Bacteroidota</taxon>
        <taxon>Flavobacteriia</taxon>
        <taxon>Flavobacteriales</taxon>
        <taxon>Flavobacteriaceae</taxon>
        <taxon>Myroides</taxon>
    </lineage>
</organism>
<feature type="transmembrane region" description="Helical" evidence="1">
    <location>
        <begin position="166"/>
        <end position="187"/>
    </location>
</feature>
<evidence type="ECO:0000256" key="1">
    <source>
        <dbReference type="SAM" id="Phobius"/>
    </source>
</evidence>
<reference evidence="2 3" key="1">
    <citation type="submission" date="2016-01" db="EMBL/GenBank/DDBJ databases">
        <title>Whole genome sequencing of Myroides marinus L41.</title>
        <authorList>
            <person name="Hong K.W."/>
        </authorList>
    </citation>
    <scope>NUCLEOTIDE SEQUENCE [LARGE SCALE GENOMIC DNA]</scope>
    <source>
        <strain evidence="2 3">L41</strain>
    </source>
</reference>
<comment type="caution">
    <text evidence="2">The sequence shown here is derived from an EMBL/GenBank/DDBJ whole genome shotgun (WGS) entry which is preliminary data.</text>
</comment>
<evidence type="ECO:0000313" key="2">
    <source>
        <dbReference type="EMBL" id="KZE76516.1"/>
    </source>
</evidence>
<dbReference type="Proteomes" id="UP000076630">
    <property type="component" value="Unassembled WGS sequence"/>
</dbReference>
<dbReference type="EMBL" id="LQNU01000076">
    <property type="protein sequence ID" value="KZE76516.1"/>
    <property type="molecule type" value="Genomic_DNA"/>
</dbReference>
<keyword evidence="3" id="KW-1185">Reference proteome</keyword>
<dbReference type="RefSeq" id="WP_038985799.1">
    <property type="nucleotide sequence ID" value="NZ_JACAJU010000044.1"/>
</dbReference>
<protein>
    <recommendedName>
        <fullName evidence="4">DUF3592 domain-containing protein</fullName>
    </recommendedName>
</protein>
<name>A0A163WLH7_9FLAO</name>
<evidence type="ECO:0008006" key="4">
    <source>
        <dbReference type="Google" id="ProtNLM"/>
    </source>
</evidence>
<dbReference type="AlphaFoldDB" id="A0A163WLH7"/>
<feature type="transmembrane region" description="Helical" evidence="1">
    <location>
        <begin position="12"/>
        <end position="44"/>
    </location>
</feature>
<keyword evidence="1" id="KW-1133">Transmembrane helix</keyword>
<gene>
    <name evidence="2" type="ORF">AV926_15330</name>
</gene>
<sequence length="200" mass="23603">MVKQLEKMFYPLTVFMVFIVLIGVMNNMMFLLLFIPVFLLLGFIKKYTISYRLTYKGVTTKAKIIKYESYLNFDEDLATSRRGDVKKEVLIMEFTTKNNKVIKGQPLKYDINVPELEDKDFEYPYNEKFIAFRDFNPVGQEYEIIYDKKRPTVFTFKEFLGKHLNVYLNLIFILSAIIIATFTYIIIEYSIVGTIASLFN</sequence>
<dbReference type="OrthoDB" id="1445391at2"/>
<evidence type="ECO:0000313" key="3">
    <source>
        <dbReference type="Proteomes" id="UP000076630"/>
    </source>
</evidence>